<dbReference type="AlphaFoldDB" id="A0A4Q9LWB3"/>
<dbReference type="EMBL" id="PITK01000578">
    <property type="protein sequence ID" value="TBU12944.1"/>
    <property type="molecule type" value="Genomic_DNA"/>
</dbReference>
<keyword evidence="2" id="KW-0963">Cytoplasm</keyword>
<evidence type="ECO:0000313" key="10">
    <source>
        <dbReference type="Proteomes" id="UP000292362"/>
    </source>
</evidence>
<dbReference type="Proteomes" id="UP000292362">
    <property type="component" value="Unassembled WGS sequence"/>
</dbReference>
<evidence type="ECO:0000256" key="2">
    <source>
        <dbReference type="ARBA" id="ARBA00022490"/>
    </source>
</evidence>
<dbReference type="PANTHER" id="PTHR17453:SF0">
    <property type="entry name" value="SIGNAL RECOGNITION PARTICLE 19 KDA PROTEIN"/>
    <property type="match status" value="1"/>
</dbReference>
<dbReference type="GO" id="GO:0008312">
    <property type="term" value="F:7S RNA binding"/>
    <property type="evidence" value="ECO:0007669"/>
    <property type="project" value="InterPro"/>
</dbReference>
<evidence type="ECO:0000256" key="3">
    <source>
        <dbReference type="ARBA" id="ARBA00023135"/>
    </source>
</evidence>
<dbReference type="SUPFAM" id="SSF69695">
    <property type="entry name" value="SRP19"/>
    <property type="match status" value="1"/>
</dbReference>
<keyword evidence="3" id="KW-0733">Signal recognition particle</keyword>
<comment type="subcellular location">
    <subcellularLocation>
        <location evidence="1">Cytoplasm</location>
    </subcellularLocation>
</comment>
<dbReference type="VEuPathDB" id="MicrosporidiaDB:CWI37_0455p0010"/>
<evidence type="ECO:0000256" key="5">
    <source>
        <dbReference type="SAM" id="MobiDB-lite"/>
    </source>
</evidence>
<comment type="caution">
    <text evidence="8">The sequence shown here is derived from an EMBL/GenBank/DDBJ whole genome shotgun (WGS) entry which is preliminary data.</text>
</comment>
<dbReference type="OrthoDB" id="2190947at2759"/>
<gene>
    <name evidence="6" type="ORF">CWI37_0455p0010</name>
    <name evidence="8" type="ORF">CWI38_0578p0020</name>
    <name evidence="7" type="ORF">CWI38_0861p0020</name>
</gene>
<evidence type="ECO:0000313" key="7">
    <source>
        <dbReference type="EMBL" id="TBU12185.1"/>
    </source>
</evidence>
<dbReference type="PANTHER" id="PTHR17453">
    <property type="entry name" value="SIGNAL RECOGNITION PARTICLE 19 KD PROTEIN"/>
    <property type="match status" value="1"/>
</dbReference>
<keyword evidence="9" id="KW-1185">Reference proteome</keyword>
<keyword evidence="4" id="KW-0687">Ribonucleoprotein</keyword>
<sequence>MSLDKESFCLYPVYIDATKTQQEGRKYNKTLCVDKPRFKEMSLAFKKLEIECIEEPEKKHPRSYFTNGRFQIKKMYGKKSVVNTLKGVILQLREEIKKEEEKKLKDEENCSANKGYVKNPLGLVPKKKKKGKK</sequence>
<dbReference type="VEuPathDB" id="MicrosporidiaDB:CWI38_0861p0020"/>
<organism evidence="8 9">
    <name type="scientific">Hamiltosporidium tvaerminnensis</name>
    <dbReference type="NCBI Taxonomy" id="1176355"/>
    <lineage>
        <taxon>Eukaryota</taxon>
        <taxon>Fungi</taxon>
        <taxon>Fungi incertae sedis</taxon>
        <taxon>Microsporidia</taxon>
        <taxon>Dubosqiidae</taxon>
        <taxon>Hamiltosporidium</taxon>
    </lineage>
</organism>
<evidence type="ECO:0000313" key="6">
    <source>
        <dbReference type="EMBL" id="TBU02556.1"/>
    </source>
</evidence>
<dbReference type="STRING" id="1176355.A0A4Q9LWB3"/>
<reference evidence="9 10" key="1">
    <citation type="submission" date="2017-12" db="EMBL/GenBank/DDBJ databases">
        <authorList>
            <person name="Pombert J.-F."/>
            <person name="Haag K.L."/>
            <person name="Ebert D."/>
        </authorList>
    </citation>
    <scope>NUCLEOTIDE SEQUENCE [LARGE SCALE GENOMIC DNA]</scope>
    <source>
        <strain evidence="6">FI-OER-3-3</strain>
        <strain evidence="8">IL-G-3</strain>
    </source>
</reference>
<proteinExistence type="predicted"/>
<dbReference type="GO" id="GO:0006617">
    <property type="term" value="P:SRP-dependent cotranslational protein targeting to membrane, signal sequence recognition"/>
    <property type="evidence" value="ECO:0007669"/>
    <property type="project" value="TreeGrafter"/>
</dbReference>
<evidence type="ECO:0000256" key="4">
    <source>
        <dbReference type="ARBA" id="ARBA00023274"/>
    </source>
</evidence>
<dbReference type="InterPro" id="IPR036521">
    <property type="entry name" value="SRP19-like_sf"/>
</dbReference>
<accession>A0A4Q9LWB3</accession>
<dbReference type="GO" id="GO:0005786">
    <property type="term" value="C:signal recognition particle, endoplasmic reticulum targeting"/>
    <property type="evidence" value="ECO:0007669"/>
    <property type="project" value="UniProtKB-KW"/>
</dbReference>
<evidence type="ECO:0000256" key="1">
    <source>
        <dbReference type="ARBA" id="ARBA00004496"/>
    </source>
</evidence>
<dbReference type="Proteomes" id="UP000292282">
    <property type="component" value="Unassembled WGS sequence"/>
</dbReference>
<dbReference type="VEuPathDB" id="MicrosporidiaDB:CWI38_0578p0020"/>
<name>A0A4Q9LWB3_9MICR</name>
<dbReference type="EMBL" id="PITK01000861">
    <property type="protein sequence ID" value="TBU12185.1"/>
    <property type="molecule type" value="Genomic_DNA"/>
</dbReference>
<dbReference type="Pfam" id="PF01922">
    <property type="entry name" value="SRP19"/>
    <property type="match status" value="1"/>
</dbReference>
<dbReference type="Gene3D" id="3.30.56.30">
    <property type="entry name" value="Signal recognition particle, SRP19-like subunit"/>
    <property type="match status" value="1"/>
</dbReference>
<feature type="region of interest" description="Disordered" evidence="5">
    <location>
        <begin position="103"/>
        <end position="133"/>
    </location>
</feature>
<evidence type="ECO:0000313" key="9">
    <source>
        <dbReference type="Proteomes" id="UP000292282"/>
    </source>
</evidence>
<evidence type="ECO:0000313" key="8">
    <source>
        <dbReference type="EMBL" id="TBU12944.1"/>
    </source>
</evidence>
<dbReference type="EMBL" id="PITJ01000455">
    <property type="protein sequence ID" value="TBU02556.1"/>
    <property type="molecule type" value="Genomic_DNA"/>
</dbReference>
<dbReference type="InterPro" id="IPR002778">
    <property type="entry name" value="Signal_recog_particle_SRP19"/>
</dbReference>
<protein>
    <submittedName>
        <fullName evidence="8">Srp19-like signal recognition particle protein</fullName>
    </submittedName>
</protein>